<dbReference type="PANTHER" id="PTHR46638">
    <property type="entry name" value="CORRINOID ADENOSYLTRANSFERASE"/>
    <property type="match status" value="1"/>
</dbReference>
<evidence type="ECO:0000313" key="1">
    <source>
        <dbReference type="EMBL" id="MBC5580960.1"/>
    </source>
</evidence>
<dbReference type="PIRSF" id="PIRSF015617">
    <property type="entry name" value="Adensltrnsf_CobA"/>
    <property type="match status" value="1"/>
</dbReference>
<gene>
    <name evidence="1" type="ORF">H8S23_05535</name>
</gene>
<dbReference type="PANTHER" id="PTHR46638:SF1">
    <property type="entry name" value="CORRINOID ADENOSYLTRANSFERASE"/>
    <property type="match status" value="1"/>
</dbReference>
<dbReference type="Gene3D" id="3.40.50.300">
    <property type="entry name" value="P-loop containing nucleotide triphosphate hydrolases"/>
    <property type="match status" value="1"/>
</dbReference>
<dbReference type="AlphaFoldDB" id="A0A923I613"/>
<dbReference type="EMBL" id="JACONZ010000002">
    <property type="protein sequence ID" value="MBC5580960.1"/>
    <property type="molecule type" value="Genomic_DNA"/>
</dbReference>
<dbReference type="GO" id="GO:0009236">
    <property type="term" value="P:cobalamin biosynthetic process"/>
    <property type="evidence" value="ECO:0007669"/>
    <property type="project" value="InterPro"/>
</dbReference>
<accession>A0A923I613</accession>
<reference evidence="1" key="1">
    <citation type="submission" date="2020-08" db="EMBL/GenBank/DDBJ databases">
        <title>Genome public.</title>
        <authorList>
            <person name="Liu C."/>
            <person name="Sun Q."/>
        </authorList>
    </citation>
    <scope>NUCLEOTIDE SEQUENCE</scope>
    <source>
        <strain evidence="1">BX8</strain>
    </source>
</reference>
<organism evidence="1 2">
    <name type="scientific">Anaerofilum hominis</name>
    <dbReference type="NCBI Taxonomy" id="2763016"/>
    <lineage>
        <taxon>Bacteria</taxon>
        <taxon>Bacillati</taxon>
        <taxon>Bacillota</taxon>
        <taxon>Clostridia</taxon>
        <taxon>Eubacteriales</taxon>
        <taxon>Oscillospiraceae</taxon>
        <taxon>Anaerofilum</taxon>
    </lineage>
</organism>
<keyword evidence="2" id="KW-1185">Reference proteome</keyword>
<dbReference type="InterPro" id="IPR003724">
    <property type="entry name" value="CblAdoTrfase_CobA"/>
</dbReference>
<dbReference type="InterPro" id="IPR027417">
    <property type="entry name" value="P-loop_NTPase"/>
</dbReference>
<evidence type="ECO:0000313" key="2">
    <source>
        <dbReference type="Proteomes" id="UP000659630"/>
    </source>
</evidence>
<dbReference type="GO" id="GO:0005524">
    <property type="term" value="F:ATP binding"/>
    <property type="evidence" value="ECO:0007669"/>
    <property type="project" value="InterPro"/>
</dbReference>
<protein>
    <submittedName>
        <fullName evidence="1">Cob(I)yrinic acid a,c-diamide adenosyltransferase</fullName>
    </submittedName>
</protein>
<dbReference type="GO" id="GO:0008817">
    <property type="term" value="F:corrinoid adenosyltransferase activity"/>
    <property type="evidence" value="ECO:0007669"/>
    <property type="project" value="InterPro"/>
</dbReference>
<dbReference type="Proteomes" id="UP000659630">
    <property type="component" value="Unassembled WGS sequence"/>
</dbReference>
<comment type="caution">
    <text evidence="1">The sequence shown here is derived from an EMBL/GenBank/DDBJ whole genome shotgun (WGS) entry which is preliminary data.</text>
</comment>
<proteinExistence type="predicted"/>
<dbReference type="RefSeq" id="WP_186887336.1">
    <property type="nucleotide sequence ID" value="NZ_JACONZ010000002.1"/>
</dbReference>
<dbReference type="Pfam" id="PF02572">
    <property type="entry name" value="CobA_CobO_BtuR"/>
    <property type="match status" value="1"/>
</dbReference>
<dbReference type="SUPFAM" id="SSF52540">
    <property type="entry name" value="P-loop containing nucleoside triphosphate hydrolases"/>
    <property type="match status" value="1"/>
</dbReference>
<name>A0A923I613_9FIRM</name>
<sequence>MERGLVEIYYGDGKGKTTAAAGLCARAAGQGLRAGFFQFLKGRASGEQAALAKLGVRVSAPPQSDKFIFQMSAAEQAEAARVQNANLAAAALAAPGLDLLVLDEALTAMDLGVLDRRQLLQLAREKPAGLELVITGHRPDVELFGLADYITRFTAERHPYEHGIGARRGIEY</sequence>